<dbReference type="OrthoDB" id="2454533at2"/>
<gene>
    <name evidence="1" type="ORF">SAMN05877753_11139</name>
</gene>
<keyword evidence="2" id="KW-1185">Reference proteome</keyword>
<dbReference type="Proteomes" id="UP000219546">
    <property type="component" value="Unassembled WGS sequence"/>
</dbReference>
<evidence type="ECO:0000313" key="1">
    <source>
        <dbReference type="EMBL" id="SNX75160.1"/>
    </source>
</evidence>
<proteinExistence type="predicted"/>
<dbReference type="AlphaFoldDB" id="A0A285D5S5"/>
<evidence type="ECO:0000313" key="2">
    <source>
        <dbReference type="Proteomes" id="UP000219546"/>
    </source>
</evidence>
<sequence length="168" mass="19103">MSKSVIHIFFVLLIVLTFTSACSSIIPHNPYTGQQLVIGIIGDAPTQIENERIKFKSLTFDDLIKNDYKKLDAIFIMNDQLAEASKNKYSKIYTDIQIPIIFIGAHNSVPFTTDDIYRGEGDFVKGMPYASGLIQGKGYNLTIYNDIETRDTIELFYSDLFRLIEKND</sequence>
<reference evidence="1 2" key="1">
    <citation type="submission" date="2017-08" db="EMBL/GenBank/DDBJ databases">
        <authorList>
            <person name="de Groot N.N."/>
        </authorList>
    </citation>
    <scope>NUCLEOTIDE SEQUENCE [LARGE SCALE GENOMIC DNA]</scope>
    <source>
        <strain evidence="1 2">JC228</strain>
    </source>
</reference>
<accession>A0A285D5S5</accession>
<protein>
    <recommendedName>
        <fullName evidence="3">Lipoprotein</fullName>
    </recommendedName>
</protein>
<dbReference type="RefSeq" id="WP_097160308.1">
    <property type="nucleotide sequence ID" value="NZ_JBEPMQ010000014.1"/>
</dbReference>
<evidence type="ECO:0008006" key="3">
    <source>
        <dbReference type="Google" id="ProtNLM"/>
    </source>
</evidence>
<name>A0A285D5S5_9BACI</name>
<dbReference type="EMBL" id="OAOP01000011">
    <property type="protein sequence ID" value="SNX75160.1"/>
    <property type="molecule type" value="Genomic_DNA"/>
</dbReference>
<organism evidence="1 2">
    <name type="scientific">Bacillus oleivorans</name>
    <dbReference type="NCBI Taxonomy" id="1448271"/>
    <lineage>
        <taxon>Bacteria</taxon>
        <taxon>Bacillati</taxon>
        <taxon>Bacillota</taxon>
        <taxon>Bacilli</taxon>
        <taxon>Bacillales</taxon>
        <taxon>Bacillaceae</taxon>
        <taxon>Bacillus</taxon>
    </lineage>
</organism>
<dbReference type="PROSITE" id="PS51257">
    <property type="entry name" value="PROKAR_LIPOPROTEIN"/>
    <property type="match status" value="1"/>
</dbReference>